<proteinExistence type="predicted"/>
<dbReference type="EMBL" id="JAVRIF010000012">
    <property type="protein sequence ID" value="MDT0605206.1"/>
    <property type="molecule type" value="Genomic_DNA"/>
</dbReference>
<dbReference type="Gene3D" id="3.40.33.10">
    <property type="entry name" value="CAP"/>
    <property type="match status" value="1"/>
</dbReference>
<dbReference type="RefSeq" id="WP_311584595.1">
    <property type="nucleotide sequence ID" value="NZ_JAVRIF010000012.1"/>
</dbReference>
<comment type="caution">
    <text evidence="2">The sequence shown here is derived from an EMBL/GenBank/DDBJ whole genome shotgun (WGS) entry which is preliminary data.</text>
</comment>
<organism evidence="2 3">
    <name type="scientific">Thalassotalea castellviae</name>
    <dbReference type="NCBI Taxonomy" id="3075612"/>
    <lineage>
        <taxon>Bacteria</taxon>
        <taxon>Pseudomonadati</taxon>
        <taxon>Pseudomonadota</taxon>
        <taxon>Gammaproteobacteria</taxon>
        <taxon>Alteromonadales</taxon>
        <taxon>Colwelliaceae</taxon>
        <taxon>Thalassotalea</taxon>
    </lineage>
</organism>
<name>A0ABU3A8A1_9GAMM</name>
<keyword evidence="1" id="KW-0732">Signal</keyword>
<feature type="chain" id="PRO_5046196198" evidence="1">
    <location>
        <begin position="19"/>
        <end position="204"/>
    </location>
</feature>
<accession>A0ABU3A8A1</accession>
<dbReference type="InterPro" id="IPR035940">
    <property type="entry name" value="CAP_sf"/>
</dbReference>
<evidence type="ECO:0000313" key="2">
    <source>
        <dbReference type="EMBL" id="MDT0605206.1"/>
    </source>
</evidence>
<evidence type="ECO:0000313" key="3">
    <source>
        <dbReference type="Proteomes" id="UP001266357"/>
    </source>
</evidence>
<evidence type="ECO:0000256" key="1">
    <source>
        <dbReference type="SAM" id="SignalP"/>
    </source>
</evidence>
<protein>
    <submittedName>
        <fullName evidence="2">CAP domain-containing protein</fullName>
    </submittedName>
</protein>
<keyword evidence="3" id="KW-1185">Reference proteome</keyword>
<reference evidence="2 3" key="1">
    <citation type="submission" date="2023-09" db="EMBL/GenBank/DDBJ databases">
        <authorList>
            <person name="Rey-Velasco X."/>
        </authorList>
    </citation>
    <scope>NUCLEOTIDE SEQUENCE [LARGE SCALE GENOMIC DNA]</scope>
    <source>
        <strain evidence="2 3">W431</strain>
    </source>
</reference>
<gene>
    <name evidence="2" type="ORF">RM573_16515</name>
</gene>
<sequence>MKIFICITLSMFSVLAYANDNFAACGNNEQARLLAEMIIKDAEQQRSVIRCNKLLTKVATDKAQLMVKSGLVMHNLGGSPNERLREVNYQLPSYYGGAMSNQVEAIAGGYSDAEDVWDGFKNSFGHRQHLLGEIDFYREQDELGIAFVRKWESPHVEYWAVYLTKGFKKNQSNPFAGKKLPNKGTLILIEPSKLQIKPEVQQPN</sequence>
<feature type="signal peptide" evidence="1">
    <location>
        <begin position="1"/>
        <end position="18"/>
    </location>
</feature>
<dbReference type="Proteomes" id="UP001266357">
    <property type="component" value="Unassembled WGS sequence"/>
</dbReference>